<dbReference type="Proteomes" id="UP000236527">
    <property type="component" value="Unassembled WGS sequence"/>
</dbReference>
<dbReference type="EMBL" id="BDGE01000057">
    <property type="protein sequence ID" value="GBE93416.1"/>
    <property type="molecule type" value="Genomic_DNA"/>
</dbReference>
<evidence type="ECO:0000313" key="4">
    <source>
        <dbReference type="EMBL" id="GBE93416.1"/>
    </source>
</evidence>
<feature type="region of interest" description="Disordered" evidence="3">
    <location>
        <begin position="1"/>
        <end position="31"/>
    </location>
</feature>
<evidence type="ECO:0000256" key="2">
    <source>
        <dbReference type="HAMAP-Rule" id="MF_00634"/>
    </source>
</evidence>
<evidence type="ECO:0000256" key="3">
    <source>
        <dbReference type="SAM" id="MobiDB-lite"/>
    </source>
</evidence>
<dbReference type="SUPFAM" id="SSF69786">
    <property type="entry name" value="YggU-like"/>
    <property type="match status" value="1"/>
</dbReference>
<dbReference type="AlphaFoldDB" id="A0A2H6LJU3"/>
<keyword evidence="5" id="KW-1185">Reference proteome</keyword>
<evidence type="ECO:0000256" key="1">
    <source>
        <dbReference type="ARBA" id="ARBA00010364"/>
    </source>
</evidence>
<organism evidence="4 5">
    <name type="scientific">Nostoc cycadae WK-1</name>
    <dbReference type="NCBI Taxonomy" id="1861711"/>
    <lineage>
        <taxon>Bacteria</taxon>
        <taxon>Bacillati</taxon>
        <taxon>Cyanobacteriota</taxon>
        <taxon>Cyanophyceae</taxon>
        <taxon>Nostocales</taxon>
        <taxon>Nostocaceae</taxon>
        <taxon>Nostoc</taxon>
    </lineage>
</organism>
<dbReference type="Gene3D" id="3.30.1200.10">
    <property type="entry name" value="YggU-like"/>
    <property type="match status" value="1"/>
</dbReference>
<sequence length="75" mass="8348">MQKKVKVKPNSKQQKIEEQADGSLTVHLKSPPVDGKANEELIKLLADKFDVPKSYVTIKSGLSSRQKLIEISTDI</sequence>
<protein>
    <recommendedName>
        <fullName evidence="2">UPF0235 protein NCWK1_3178</fullName>
    </recommendedName>
</protein>
<dbReference type="SMART" id="SM01152">
    <property type="entry name" value="DUF167"/>
    <property type="match status" value="1"/>
</dbReference>
<comment type="caution">
    <text evidence="4">The sequence shown here is derived from an EMBL/GenBank/DDBJ whole genome shotgun (WGS) entry which is preliminary data.</text>
</comment>
<dbReference type="InterPro" id="IPR036591">
    <property type="entry name" value="YggU-like_sf"/>
</dbReference>
<dbReference type="NCBIfam" id="TIGR00251">
    <property type="entry name" value="DUF167 family protein"/>
    <property type="match status" value="1"/>
</dbReference>
<dbReference type="GO" id="GO:0005737">
    <property type="term" value="C:cytoplasm"/>
    <property type="evidence" value="ECO:0007669"/>
    <property type="project" value="TreeGrafter"/>
</dbReference>
<comment type="similarity">
    <text evidence="1 2">Belongs to the UPF0235 family.</text>
</comment>
<proteinExistence type="inferred from homology"/>
<dbReference type="PANTHER" id="PTHR13420:SF7">
    <property type="entry name" value="UPF0235 PROTEIN C15ORF40"/>
    <property type="match status" value="1"/>
</dbReference>
<accession>A0A2H6LJU3</accession>
<dbReference type="InterPro" id="IPR003746">
    <property type="entry name" value="DUF167"/>
</dbReference>
<gene>
    <name evidence="4" type="ORF">NCWK1_3178</name>
</gene>
<reference evidence="5" key="1">
    <citation type="journal article" date="2018" name="Genome Announc.">
        <title>Draft Genome Sequence of the Nitrogen-Fixing and Hormogonia-Inducing Cyanobacterium Nostoc cycadae Strain WK-1, Isolated from the Coralloid Roots of Cycas revoluta.</title>
        <authorList>
            <person name="Kanesaki Y."/>
            <person name="Hirose M."/>
            <person name="Hirose Y."/>
            <person name="Fujisawa T."/>
            <person name="Nakamura Y."/>
            <person name="Watanabe S."/>
            <person name="Matsunaga S."/>
            <person name="Uchida H."/>
            <person name="Murakami A."/>
        </authorList>
    </citation>
    <scope>NUCLEOTIDE SEQUENCE [LARGE SCALE GENOMIC DNA]</scope>
    <source>
        <strain evidence="5">WK-1</strain>
    </source>
</reference>
<name>A0A2H6LJU3_9NOSO</name>
<dbReference type="PANTHER" id="PTHR13420">
    <property type="entry name" value="UPF0235 PROTEIN C15ORF40"/>
    <property type="match status" value="1"/>
</dbReference>
<dbReference type="Pfam" id="PF02594">
    <property type="entry name" value="DUF167"/>
    <property type="match status" value="1"/>
</dbReference>
<evidence type="ECO:0000313" key="5">
    <source>
        <dbReference type="Proteomes" id="UP000236527"/>
    </source>
</evidence>
<dbReference type="RefSeq" id="WP_103125466.1">
    <property type="nucleotide sequence ID" value="NZ_DF978431.1"/>
</dbReference>
<dbReference type="HAMAP" id="MF_00634">
    <property type="entry name" value="UPF0235"/>
    <property type="match status" value="1"/>
</dbReference>